<proteinExistence type="predicted"/>
<evidence type="ECO:0000313" key="2">
    <source>
        <dbReference type="Proteomes" id="UP000191522"/>
    </source>
</evidence>
<reference evidence="2" key="1">
    <citation type="journal article" date="2017" name="Nat. Microbiol.">
        <title>Global analysis of biosynthetic gene clusters reveals vast potential of secondary metabolite production in Penicillium species.</title>
        <authorList>
            <person name="Nielsen J.C."/>
            <person name="Grijseels S."/>
            <person name="Prigent S."/>
            <person name="Ji B."/>
            <person name="Dainat J."/>
            <person name="Nielsen K.F."/>
            <person name="Frisvad J.C."/>
            <person name="Workman M."/>
            <person name="Nielsen J."/>
        </authorList>
    </citation>
    <scope>NUCLEOTIDE SEQUENCE [LARGE SCALE GENOMIC DNA]</scope>
    <source>
        <strain evidence="2">IBT 11843</strain>
    </source>
</reference>
<dbReference type="AlphaFoldDB" id="A0A1V6PBZ6"/>
<dbReference type="STRING" id="69771.A0A1V6PBZ6"/>
<evidence type="ECO:0000313" key="1">
    <source>
        <dbReference type="EMBL" id="OQD74514.1"/>
    </source>
</evidence>
<gene>
    <name evidence="1" type="ORF">PENDEC_c010G02949</name>
</gene>
<dbReference type="OrthoDB" id="6077919at2759"/>
<comment type="caution">
    <text evidence="1">The sequence shown here is derived from an EMBL/GenBank/DDBJ whole genome shotgun (WGS) entry which is preliminary data.</text>
</comment>
<dbReference type="EMBL" id="MDYL01000010">
    <property type="protein sequence ID" value="OQD74514.1"/>
    <property type="molecule type" value="Genomic_DNA"/>
</dbReference>
<evidence type="ECO:0008006" key="3">
    <source>
        <dbReference type="Google" id="ProtNLM"/>
    </source>
</evidence>
<sequence length="277" mass="31247">MAELRSLFKEAASEQWFPMAQIMAKAIKRVESESEARIPASKMVNIDLEFSPISKEVLQIGLADLEGASVLDCHTRYSEGVIAPSSSRLPAPAGFPLKHFEKKVRALHSHDGTLDAKRIAGKLREIGISKKTIFLSWAQSSFDLSYLRDWLEAEGFYDVLPGNENVCLLLMEFRENVKRVLGRTRYRGRSFPLSLPVLFLLLFGENHKLSGCNHHAVVDAQQLALMGKLFIDLCKPPNKRDFWQGSDIKKLPLGKKRQRTLEEILPQTSSTKKARLS</sequence>
<keyword evidence="2" id="KW-1185">Reference proteome</keyword>
<organism evidence="1 2">
    <name type="scientific">Penicillium decumbens</name>
    <dbReference type="NCBI Taxonomy" id="69771"/>
    <lineage>
        <taxon>Eukaryota</taxon>
        <taxon>Fungi</taxon>
        <taxon>Dikarya</taxon>
        <taxon>Ascomycota</taxon>
        <taxon>Pezizomycotina</taxon>
        <taxon>Eurotiomycetes</taxon>
        <taxon>Eurotiomycetidae</taxon>
        <taxon>Eurotiales</taxon>
        <taxon>Aspergillaceae</taxon>
        <taxon>Penicillium</taxon>
    </lineage>
</organism>
<dbReference type="Proteomes" id="UP000191522">
    <property type="component" value="Unassembled WGS sequence"/>
</dbReference>
<accession>A0A1V6PBZ6</accession>
<name>A0A1V6PBZ6_PENDC</name>
<protein>
    <recommendedName>
        <fullName evidence="3">Exonuclease domain-containing protein</fullName>
    </recommendedName>
</protein>